<feature type="region of interest" description="Disordered" evidence="15">
    <location>
        <begin position="702"/>
        <end position="727"/>
    </location>
</feature>
<dbReference type="eggNOG" id="KOG0828">
    <property type="taxonomic scope" value="Eukaryota"/>
</dbReference>
<feature type="compositionally biased region" description="Basic residues" evidence="15">
    <location>
        <begin position="629"/>
        <end position="640"/>
    </location>
</feature>
<feature type="region of interest" description="Disordered" evidence="15">
    <location>
        <begin position="771"/>
        <end position="822"/>
    </location>
</feature>
<evidence type="ECO:0000256" key="14">
    <source>
        <dbReference type="PROSITE-ProRule" id="PRU00175"/>
    </source>
</evidence>
<evidence type="ECO:0000256" key="9">
    <source>
        <dbReference type="ARBA" id="ARBA00022771"/>
    </source>
</evidence>
<evidence type="ECO:0000256" key="8">
    <source>
        <dbReference type="ARBA" id="ARBA00022729"/>
    </source>
</evidence>
<feature type="region of interest" description="Disordered" evidence="15">
    <location>
        <begin position="629"/>
        <end position="648"/>
    </location>
</feature>
<feature type="transmembrane region" description="Helical" evidence="16">
    <location>
        <begin position="978"/>
        <end position="995"/>
    </location>
</feature>
<keyword evidence="19" id="KW-1185">Reference proteome</keyword>
<dbReference type="InterPro" id="IPR021319">
    <property type="entry name" value="DUF2921"/>
</dbReference>
<evidence type="ECO:0000256" key="16">
    <source>
        <dbReference type="SAM" id="Phobius"/>
    </source>
</evidence>
<comment type="subcellular location">
    <subcellularLocation>
        <location evidence="2">Endomembrane system</location>
        <topology evidence="2">Multi-pass membrane protein</topology>
    </subcellularLocation>
</comment>
<dbReference type="GO" id="GO:0043161">
    <property type="term" value="P:proteasome-mediated ubiquitin-dependent protein catabolic process"/>
    <property type="evidence" value="ECO:0007669"/>
    <property type="project" value="TreeGrafter"/>
</dbReference>
<feature type="domain" description="RING-type" evidence="17">
    <location>
        <begin position="1121"/>
        <end position="1163"/>
    </location>
</feature>
<dbReference type="Gene3D" id="3.30.40.10">
    <property type="entry name" value="Zinc/RING finger domain, C3HC4 (zinc finger)"/>
    <property type="match status" value="1"/>
</dbReference>
<feature type="compositionally biased region" description="Acidic residues" evidence="15">
    <location>
        <begin position="471"/>
        <end position="485"/>
    </location>
</feature>
<dbReference type="SUPFAM" id="SSF57850">
    <property type="entry name" value="RING/U-box"/>
    <property type="match status" value="1"/>
</dbReference>
<evidence type="ECO:0000256" key="6">
    <source>
        <dbReference type="ARBA" id="ARBA00022692"/>
    </source>
</evidence>
<dbReference type="VEuPathDB" id="PiroplasmaDB:TOT_040000778"/>
<evidence type="ECO:0000259" key="17">
    <source>
        <dbReference type="PROSITE" id="PS50089"/>
    </source>
</evidence>
<dbReference type="RefSeq" id="XP_009692712.1">
    <property type="nucleotide sequence ID" value="XM_009694417.1"/>
</dbReference>
<keyword evidence="10" id="KW-0833">Ubl conjugation pathway</keyword>
<dbReference type="SMART" id="SM00184">
    <property type="entry name" value="RING"/>
    <property type="match status" value="1"/>
</dbReference>
<evidence type="ECO:0000313" key="19">
    <source>
        <dbReference type="Proteomes" id="UP000003786"/>
    </source>
</evidence>
<keyword evidence="12 16" id="KW-1133">Transmembrane helix</keyword>
<dbReference type="GO" id="GO:0012505">
    <property type="term" value="C:endomembrane system"/>
    <property type="evidence" value="ECO:0007669"/>
    <property type="project" value="UniProtKB-SubCell"/>
</dbReference>
<dbReference type="Pfam" id="PF11145">
    <property type="entry name" value="DUF2921"/>
    <property type="match status" value="1"/>
</dbReference>
<dbReference type="InterPro" id="IPR013083">
    <property type="entry name" value="Znf_RING/FYVE/PHD"/>
</dbReference>
<dbReference type="GeneID" id="20716820"/>
<protein>
    <recommendedName>
        <fullName evidence="4">RING-type E3 ubiquitin transferase</fullName>
        <ecNumber evidence="4">2.3.2.27</ecNumber>
    </recommendedName>
</protein>
<feature type="compositionally biased region" description="Gly residues" evidence="15">
    <location>
        <begin position="795"/>
        <end position="804"/>
    </location>
</feature>
<feature type="transmembrane region" description="Helical" evidence="16">
    <location>
        <begin position="1068"/>
        <end position="1085"/>
    </location>
</feature>
<dbReference type="EC" id="2.3.2.27" evidence="4"/>
<evidence type="ECO:0000256" key="13">
    <source>
        <dbReference type="ARBA" id="ARBA00023136"/>
    </source>
</evidence>
<dbReference type="PANTHER" id="PTHR22763:SF162">
    <property type="entry name" value="TRANSMEMBRANE E3 UBIQUITIN-PROTEIN LIGASE 1"/>
    <property type="match status" value="1"/>
</dbReference>
<dbReference type="PANTHER" id="PTHR22763">
    <property type="entry name" value="RING ZINC FINGER PROTEIN"/>
    <property type="match status" value="1"/>
</dbReference>
<dbReference type="Pfam" id="PF13639">
    <property type="entry name" value="zf-RING_2"/>
    <property type="match status" value="1"/>
</dbReference>
<feature type="transmembrane region" description="Helical" evidence="16">
    <location>
        <begin position="229"/>
        <end position="251"/>
    </location>
</feature>
<dbReference type="OrthoDB" id="9984778at2759"/>
<dbReference type="Proteomes" id="UP000003786">
    <property type="component" value="Chromosome 4"/>
</dbReference>
<keyword evidence="13 16" id="KW-0472">Membrane</keyword>
<dbReference type="GO" id="GO:0061630">
    <property type="term" value="F:ubiquitin protein ligase activity"/>
    <property type="evidence" value="ECO:0007669"/>
    <property type="project" value="UniProtKB-EC"/>
</dbReference>
<reference evidence="18 19" key="1">
    <citation type="journal article" date="2012" name="MBio">
        <title>Comparative genome analysis of three eukaryotic parasites with differing abilities to transform leukocytes reveals key mediators of Theileria-induced leukocyte transformation.</title>
        <authorList>
            <person name="Hayashida K."/>
            <person name="Hara Y."/>
            <person name="Abe T."/>
            <person name="Yamasaki C."/>
            <person name="Toyoda A."/>
            <person name="Kosuge T."/>
            <person name="Suzuki Y."/>
            <person name="Sato Y."/>
            <person name="Kawashima S."/>
            <person name="Katayama T."/>
            <person name="Wakaguri H."/>
            <person name="Inoue N."/>
            <person name="Homma K."/>
            <person name="Tada-Umezaki M."/>
            <person name="Yagi Y."/>
            <person name="Fujii Y."/>
            <person name="Habara T."/>
            <person name="Kanehisa M."/>
            <person name="Watanabe H."/>
            <person name="Ito K."/>
            <person name="Gojobori T."/>
            <person name="Sugawara H."/>
            <person name="Imanishi T."/>
            <person name="Weir W."/>
            <person name="Gardner M."/>
            <person name="Pain A."/>
            <person name="Shiels B."/>
            <person name="Hattori M."/>
            <person name="Nene V."/>
            <person name="Sugimoto C."/>
        </authorList>
    </citation>
    <scope>NUCLEOTIDE SEQUENCE [LARGE SCALE GENOMIC DNA]</scope>
    <source>
        <strain evidence="18 19">Shintoku</strain>
    </source>
</reference>
<dbReference type="InterPro" id="IPR001841">
    <property type="entry name" value="Znf_RING"/>
</dbReference>
<proteinExistence type="predicted"/>
<feature type="transmembrane region" description="Helical" evidence="16">
    <location>
        <begin position="919"/>
        <end position="942"/>
    </location>
</feature>
<keyword evidence="8" id="KW-0732">Signal</keyword>
<keyword evidence="9 14" id="KW-0863">Zinc-finger</keyword>
<dbReference type="AlphaFoldDB" id="J7MGZ3"/>
<keyword evidence="5" id="KW-0808">Transferase</keyword>
<dbReference type="KEGG" id="tot:TOT_040000778"/>
<organism evidence="18 19">
    <name type="scientific">Theileria orientalis strain Shintoku</name>
    <dbReference type="NCBI Taxonomy" id="869250"/>
    <lineage>
        <taxon>Eukaryota</taxon>
        <taxon>Sar</taxon>
        <taxon>Alveolata</taxon>
        <taxon>Apicomplexa</taxon>
        <taxon>Aconoidasida</taxon>
        <taxon>Piroplasmida</taxon>
        <taxon>Theileriidae</taxon>
        <taxon>Theileria</taxon>
    </lineage>
</organism>
<evidence type="ECO:0000256" key="15">
    <source>
        <dbReference type="SAM" id="MobiDB-lite"/>
    </source>
</evidence>
<evidence type="ECO:0000256" key="7">
    <source>
        <dbReference type="ARBA" id="ARBA00022723"/>
    </source>
</evidence>
<evidence type="ECO:0000256" key="3">
    <source>
        <dbReference type="ARBA" id="ARBA00004906"/>
    </source>
</evidence>
<comment type="catalytic activity">
    <reaction evidence="1">
        <text>S-ubiquitinyl-[E2 ubiquitin-conjugating enzyme]-L-cysteine + [acceptor protein]-L-lysine = [E2 ubiquitin-conjugating enzyme]-L-cysteine + N(6)-ubiquitinyl-[acceptor protein]-L-lysine.</text>
        <dbReference type="EC" id="2.3.2.27"/>
    </reaction>
</comment>
<evidence type="ECO:0000256" key="5">
    <source>
        <dbReference type="ARBA" id="ARBA00022679"/>
    </source>
</evidence>
<evidence type="ECO:0000256" key="1">
    <source>
        <dbReference type="ARBA" id="ARBA00000900"/>
    </source>
</evidence>
<evidence type="ECO:0000256" key="10">
    <source>
        <dbReference type="ARBA" id="ARBA00022786"/>
    </source>
</evidence>
<feature type="region of interest" description="Disordered" evidence="15">
    <location>
        <begin position="465"/>
        <end position="485"/>
    </location>
</feature>
<keyword evidence="7" id="KW-0479">Metal-binding</keyword>
<evidence type="ECO:0000256" key="11">
    <source>
        <dbReference type="ARBA" id="ARBA00022833"/>
    </source>
</evidence>
<evidence type="ECO:0000256" key="12">
    <source>
        <dbReference type="ARBA" id="ARBA00022989"/>
    </source>
</evidence>
<sequence>MGWWYVRKQLGDKSSFMWYNKIYKSLKLSSFVNCQYIFYSNFNKITKQWWGATHFRVGSRNQPRPNKGFKLSQFDSIGKTVEYFRRNRWWKRLRRGNIANAINSIKNDEKNIVIKHTYEYKLTKQSKCVIVVTSRDIEKLERGEVKMPKKDLSIIYKRRGDTYKEKLPLKGQKKMQEDVNSNHLLINMENSNRRRARRTPLGFPIFRQRRLSGESQGEVEANPDRPVEVCLYIALVFVLMLILGLNFIPWAETPSLQGGPVLFSTYYTSKYNLCLTYEDKNAVTGGEVGGREKECIDGDVDITLLYKDVALEGYYRVYAVFSFELDYQGKWYAPWKKKHFFSSKNKDKRLVIGLSNLIHQGTMRATNAEEALENIWDYTYLKNMNAENNSKDASADDSDIEVVNGSGDGHVANRRTETVSDVTVTKINDDNGNSDIGISNSSNSSDYGMTIGSTHGNYVTGATGFTLDSTGDSDGETGGDESGDLMDDEYAKQLKKQLLEFLNNELREDEDDESIERDIEKIIGAGTGSDMDLVFASGEDNESETTEGVTLYLNSFVPNFINVNNMSSKMFKGLTKGDSTYNIYNEGKSLLNSIRLNTWNEFSSQFNVYNYNLQLNLKDNPLELYLASQRKRGKKSRGGRSGREKMKNKAKSLRMLDEFYLLNLRKFVQNEYQHISNFDTSLLNIFNVFKTMNPYRHYFKKKKTETKETESKTRREESKHIPDDDDVKLDQETLNKYFGPVDWNAKPLESTAADAVAVKTVKSSSETNKIKTIRIGGNSDESDSADGKQEKESGSGSGGYGGVGESERSTGAGTGPASGETDIEGAMWCNDMNVDVTFKGKEKSFKSLRTAANVFLILFMAKALSEIGLLWRQFEVVESAAQGRTVSLMTLSLLSFQDVLDLFLLLYHANSFIDMAPGYLLMIISKALIICMLYQNLIVLVWRASHSYHIRRGWMQTQKSFLLFYKLAMLGKARPHQAYYFTFMGIVVIILYFFYEAFPFLIVLSFWSWVPQILLDVWRGHNNSLSMAFIVSSVVLKMFFPIYLFFTPTNVFTVDKFASGYLGQNRKLVYIITFIASVQLILIAVQRLKGPRSFVSWSILPKIYSYVRPWSKIMQDDDQECVICMYDIVQSNRDWCLTPCDHLFHTKCLKDWTSIKLECPNCRRPIPPITHKGQYHDNKVVKTNITDNRVVKAE</sequence>
<dbReference type="PROSITE" id="PS50089">
    <property type="entry name" value="ZF_RING_2"/>
    <property type="match status" value="1"/>
</dbReference>
<keyword evidence="11" id="KW-0862">Zinc</keyword>
<feature type="compositionally biased region" description="Basic and acidic residues" evidence="15">
    <location>
        <begin position="705"/>
        <end position="727"/>
    </location>
</feature>
<feature type="transmembrane region" description="Helical" evidence="16">
    <location>
        <begin position="1025"/>
        <end position="1046"/>
    </location>
</feature>
<evidence type="ECO:0000313" key="18">
    <source>
        <dbReference type="EMBL" id="BAM42411.1"/>
    </source>
</evidence>
<evidence type="ECO:0000256" key="4">
    <source>
        <dbReference type="ARBA" id="ARBA00012483"/>
    </source>
</evidence>
<dbReference type="InterPro" id="IPR050731">
    <property type="entry name" value="HRD1_E3_ubiq-ligases"/>
</dbReference>
<comment type="pathway">
    <text evidence="3">Protein modification; protein ubiquitination.</text>
</comment>
<dbReference type="GO" id="GO:0008270">
    <property type="term" value="F:zinc ion binding"/>
    <property type="evidence" value="ECO:0007669"/>
    <property type="project" value="UniProtKB-KW"/>
</dbReference>
<keyword evidence="6 16" id="KW-0812">Transmembrane</keyword>
<accession>J7MGZ3</accession>
<evidence type="ECO:0000256" key="2">
    <source>
        <dbReference type="ARBA" id="ARBA00004127"/>
    </source>
</evidence>
<gene>
    <name evidence="18" type="ORF">TOT_040000778</name>
</gene>
<name>J7MGZ3_THEOR</name>
<dbReference type="EMBL" id="AP011949">
    <property type="protein sequence ID" value="BAM42411.1"/>
    <property type="molecule type" value="Genomic_DNA"/>
</dbReference>